<keyword evidence="2 7" id="KW-0349">Heme</keyword>
<keyword evidence="5 11" id="KW-0560">Oxidoreductase</keyword>
<dbReference type="Gene3D" id="1.10.760.10">
    <property type="entry name" value="Cytochrome c-like domain"/>
    <property type="match status" value="2"/>
</dbReference>
<keyword evidence="3 7" id="KW-0479">Metal-binding</keyword>
<dbReference type="PANTHER" id="PTHR30600">
    <property type="entry name" value="CYTOCHROME C PEROXIDASE-RELATED"/>
    <property type="match status" value="1"/>
</dbReference>
<dbReference type="OrthoDB" id="9805202at2"/>
<dbReference type="AlphaFoldDB" id="A0A840SBT7"/>
<dbReference type="EMBL" id="JACHHO010000005">
    <property type="protein sequence ID" value="MBB5205809.1"/>
    <property type="molecule type" value="Genomic_DNA"/>
</dbReference>
<feature type="domain" description="Cytochrome c" evidence="10">
    <location>
        <begin position="220"/>
        <end position="394"/>
    </location>
</feature>
<accession>A0A840SBT7</accession>
<dbReference type="Pfam" id="PF03150">
    <property type="entry name" value="CCP_MauG"/>
    <property type="match status" value="1"/>
</dbReference>
<evidence type="ECO:0000256" key="2">
    <source>
        <dbReference type="ARBA" id="ARBA00022617"/>
    </source>
</evidence>
<keyword evidence="11" id="KW-0575">Peroxidase</keyword>
<protein>
    <submittedName>
        <fullName evidence="11">Cytochrome c peroxidase</fullName>
        <ecNumber evidence="11">1.11.1.5</ecNumber>
    </submittedName>
</protein>
<gene>
    <name evidence="11" type="ORF">HNQ51_003136</name>
</gene>
<evidence type="ECO:0000256" key="1">
    <source>
        <dbReference type="ARBA" id="ARBA00004196"/>
    </source>
</evidence>
<keyword evidence="4 9" id="KW-0732">Signal</keyword>
<evidence type="ECO:0000256" key="6">
    <source>
        <dbReference type="ARBA" id="ARBA00023004"/>
    </source>
</evidence>
<dbReference type="GO" id="GO:0020037">
    <property type="term" value="F:heme binding"/>
    <property type="evidence" value="ECO:0007669"/>
    <property type="project" value="InterPro"/>
</dbReference>
<dbReference type="InterPro" id="IPR004852">
    <property type="entry name" value="Di-haem_cyt_c_peroxidsae"/>
</dbReference>
<dbReference type="InterPro" id="IPR036909">
    <property type="entry name" value="Cyt_c-like_dom_sf"/>
</dbReference>
<name>A0A840SBT7_9BURK</name>
<feature type="compositionally biased region" description="Pro residues" evidence="8">
    <location>
        <begin position="26"/>
        <end position="38"/>
    </location>
</feature>
<dbReference type="RefSeq" id="WP_138855321.1">
    <property type="nucleotide sequence ID" value="NZ_CP040709.1"/>
</dbReference>
<proteinExistence type="predicted"/>
<dbReference type="SUPFAM" id="SSF46626">
    <property type="entry name" value="Cytochrome c"/>
    <property type="match status" value="2"/>
</dbReference>
<evidence type="ECO:0000256" key="9">
    <source>
        <dbReference type="SAM" id="SignalP"/>
    </source>
</evidence>
<reference evidence="11 12" key="1">
    <citation type="submission" date="2020-08" db="EMBL/GenBank/DDBJ databases">
        <title>Genomic Encyclopedia of Type Strains, Phase IV (KMG-IV): sequencing the most valuable type-strain genomes for metagenomic binning, comparative biology and taxonomic classification.</title>
        <authorList>
            <person name="Goeker M."/>
        </authorList>
    </citation>
    <scope>NUCLEOTIDE SEQUENCE [LARGE SCALE GENOMIC DNA]</scope>
    <source>
        <strain evidence="11 12">DSM 23958</strain>
    </source>
</reference>
<dbReference type="InterPro" id="IPR009056">
    <property type="entry name" value="Cyt_c-like_dom"/>
</dbReference>
<dbReference type="PANTHER" id="PTHR30600:SF10">
    <property type="entry name" value="BLL6722 PROTEIN"/>
    <property type="match status" value="1"/>
</dbReference>
<evidence type="ECO:0000256" key="4">
    <source>
        <dbReference type="ARBA" id="ARBA00022729"/>
    </source>
</evidence>
<dbReference type="EC" id="1.11.1.5" evidence="11"/>
<dbReference type="GO" id="GO:0009055">
    <property type="term" value="F:electron transfer activity"/>
    <property type="evidence" value="ECO:0007669"/>
    <property type="project" value="InterPro"/>
</dbReference>
<dbReference type="GO" id="GO:0046872">
    <property type="term" value="F:metal ion binding"/>
    <property type="evidence" value="ECO:0007669"/>
    <property type="project" value="UniProtKB-KW"/>
</dbReference>
<comment type="caution">
    <text evidence="11">The sequence shown here is derived from an EMBL/GenBank/DDBJ whole genome shotgun (WGS) entry which is preliminary data.</text>
</comment>
<evidence type="ECO:0000259" key="10">
    <source>
        <dbReference type="PROSITE" id="PS51007"/>
    </source>
</evidence>
<evidence type="ECO:0000313" key="12">
    <source>
        <dbReference type="Proteomes" id="UP000554837"/>
    </source>
</evidence>
<feature type="domain" description="Cytochrome c" evidence="10">
    <location>
        <begin position="45"/>
        <end position="163"/>
    </location>
</feature>
<keyword evidence="6 7" id="KW-0408">Iron</keyword>
<dbReference type="InterPro" id="IPR051395">
    <property type="entry name" value="Cytochrome_c_Peroxidase/MauG"/>
</dbReference>
<feature type="signal peptide" evidence="9">
    <location>
        <begin position="1"/>
        <end position="22"/>
    </location>
</feature>
<dbReference type="GO" id="GO:0004130">
    <property type="term" value="F:cytochrome-c peroxidase activity"/>
    <property type="evidence" value="ECO:0007669"/>
    <property type="project" value="UniProtKB-EC"/>
</dbReference>
<dbReference type="PROSITE" id="PS51007">
    <property type="entry name" value="CYTC"/>
    <property type="match status" value="2"/>
</dbReference>
<organism evidence="11 12">
    <name type="scientific">Inhella inkyongensis</name>
    <dbReference type="NCBI Taxonomy" id="392593"/>
    <lineage>
        <taxon>Bacteria</taxon>
        <taxon>Pseudomonadati</taxon>
        <taxon>Pseudomonadota</taxon>
        <taxon>Betaproteobacteria</taxon>
        <taxon>Burkholderiales</taxon>
        <taxon>Sphaerotilaceae</taxon>
        <taxon>Inhella</taxon>
    </lineage>
</organism>
<keyword evidence="12" id="KW-1185">Reference proteome</keyword>
<evidence type="ECO:0000256" key="8">
    <source>
        <dbReference type="SAM" id="MobiDB-lite"/>
    </source>
</evidence>
<feature type="region of interest" description="Disordered" evidence="8">
    <location>
        <begin position="20"/>
        <end position="40"/>
    </location>
</feature>
<dbReference type="GO" id="GO:0030313">
    <property type="term" value="C:cell envelope"/>
    <property type="evidence" value="ECO:0007669"/>
    <property type="project" value="UniProtKB-SubCell"/>
</dbReference>
<evidence type="ECO:0000313" key="11">
    <source>
        <dbReference type="EMBL" id="MBB5205809.1"/>
    </source>
</evidence>
<sequence length="398" mass="42972">MRRTPIALLLSLMALASLGVQAQRQPPRPSPPPDPAPAPAVNQQARVSLGELLFNERRLSASGQQACASCHDSRQGHADPAGRFLPLGGPALDQQGLRSSPSLRYLDQAGAFSVDAQGRARGGLFWDGRANSRAEQARGPLFAPKEMANASPADLVQRLRATPLYGSLLGLYNLGAAPTDAAVVDAVADALALYQARDPDYHPFNSKFDQVQEGRASFTAAEARGLAAFNDPQRGNCASCHSSQPRGNGVRALFTDFSYHALAVPRNISQATADPTFFDLGLCGPGRSDLLARTQLCGRFKVPTLRNVALTAPYMHNARFNTLEEVVSFYATRDTDPTRWYPTVNGQVQRFNDLPVAYQANVERRAPFAPLPGNRARLSPQDVSDIVAFLRTLTDAPQ</sequence>
<evidence type="ECO:0000256" key="7">
    <source>
        <dbReference type="PROSITE-ProRule" id="PRU00433"/>
    </source>
</evidence>
<feature type="chain" id="PRO_5032953556" evidence="9">
    <location>
        <begin position="23"/>
        <end position="398"/>
    </location>
</feature>
<evidence type="ECO:0000256" key="3">
    <source>
        <dbReference type="ARBA" id="ARBA00022723"/>
    </source>
</evidence>
<comment type="subcellular location">
    <subcellularLocation>
        <location evidence="1">Cell envelope</location>
    </subcellularLocation>
</comment>
<evidence type="ECO:0000256" key="5">
    <source>
        <dbReference type="ARBA" id="ARBA00023002"/>
    </source>
</evidence>
<dbReference type="Proteomes" id="UP000554837">
    <property type="component" value="Unassembled WGS sequence"/>
</dbReference>